<evidence type="ECO:0000313" key="3">
    <source>
        <dbReference type="Proteomes" id="UP001246372"/>
    </source>
</evidence>
<evidence type="ECO:0000313" key="2">
    <source>
        <dbReference type="EMBL" id="MDT8997712.1"/>
    </source>
</evidence>
<proteinExistence type="predicted"/>
<dbReference type="EMBL" id="JAVXZY010000001">
    <property type="protein sequence ID" value="MDT8997712.1"/>
    <property type="molecule type" value="Genomic_DNA"/>
</dbReference>
<keyword evidence="3" id="KW-1185">Reference proteome</keyword>
<dbReference type="Proteomes" id="UP001246372">
    <property type="component" value="Unassembled WGS sequence"/>
</dbReference>
<evidence type="ECO:0000256" key="1">
    <source>
        <dbReference type="SAM" id="MobiDB-lite"/>
    </source>
</evidence>
<evidence type="ECO:0008006" key="4">
    <source>
        <dbReference type="Google" id="ProtNLM"/>
    </source>
</evidence>
<accession>A0ABU3P566</accession>
<reference evidence="2" key="1">
    <citation type="submission" date="2023-09" db="EMBL/GenBank/DDBJ databases">
        <title>Paucibacter sp. APW11 Genome sequencing and assembly.</title>
        <authorList>
            <person name="Kim I."/>
        </authorList>
    </citation>
    <scope>NUCLEOTIDE SEQUENCE</scope>
    <source>
        <strain evidence="2">APW11</strain>
    </source>
</reference>
<sequence>MSPLSRLGRWKAFAGFVPLALVGLLPLAVLALDQAAAPAGSSVADLAMRQRQVRDEQTSRCLQGQSGQARSSCLREVEAAYAEARQGRLGNGPILESPAALAANAEARCARQLPDDRADCLSLSRGAGQRSGSVASGFVIKEMRRTLPPVQAASAGLPSKGRDGDR</sequence>
<organism evidence="2 3">
    <name type="scientific">Roseateles aquae</name>
    <dbReference type="NCBI Taxonomy" id="3077235"/>
    <lineage>
        <taxon>Bacteria</taxon>
        <taxon>Pseudomonadati</taxon>
        <taxon>Pseudomonadota</taxon>
        <taxon>Betaproteobacteria</taxon>
        <taxon>Burkholderiales</taxon>
        <taxon>Sphaerotilaceae</taxon>
        <taxon>Roseateles</taxon>
    </lineage>
</organism>
<dbReference type="RefSeq" id="WP_315647931.1">
    <property type="nucleotide sequence ID" value="NZ_JAVXZY010000001.1"/>
</dbReference>
<name>A0ABU3P566_9BURK</name>
<protein>
    <recommendedName>
        <fullName evidence="4">Lysozyme inhibitor LprI N-terminal domain-containing protein</fullName>
    </recommendedName>
</protein>
<gene>
    <name evidence="2" type="ORF">RQP53_00320</name>
</gene>
<feature type="region of interest" description="Disordered" evidence="1">
    <location>
        <begin position="145"/>
        <end position="166"/>
    </location>
</feature>
<comment type="caution">
    <text evidence="2">The sequence shown here is derived from an EMBL/GenBank/DDBJ whole genome shotgun (WGS) entry which is preliminary data.</text>
</comment>